<dbReference type="AlphaFoldDB" id="A0A4R5C205"/>
<comment type="caution">
    <text evidence="6">Lacks conserved residue(s) required for the propagation of feature annotation.</text>
</comment>
<comment type="similarity">
    <text evidence="6">Belongs to the ABC-2 integral membrane protein family.</text>
</comment>
<dbReference type="PRINTS" id="PR00164">
    <property type="entry name" value="ABC2TRNSPORT"/>
</dbReference>
<keyword evidence="2 6" id="KW-0812">Transmembrane</keyword>
<sequence>MTTAVTSRRRLARDLRTIRVQWQREMIRLRRNRLSAAMGLLSPLLYLLILGTGLSSVVAAGGDGSGDFRAYLFPGVLLMAAQAPALTVGASIVWDRQSGFLRQMLVLPVGRPALLTGLCLGGASTGAASCVPVLVLAGLVGVPYDLRLLVALVEVALLSFAFATLGVLMAVCIRRLETFQVVAGLSTAPMLFLSGAVFPASGLPGWLGAAVIANPLTYGVDALRRTLPGPLDLGGQASGPGWGGWTPPVLLELGIIALLALAALWVATYRFSRPE</sequence>
<comment type="subcellular location">
    <subcellularLocation>
        <location evidence="6">Cell membrane</location>
        <topology evidence="6">Multi-pass membrane protein</topology>
    </subcellularLocation>
    <subcellularLocation>
        <location evidence="1">Membrane</location>
        <topology evidence="1">Multi-pass membrane protein</topology>
    </subcellularLocation>
</comment>
<dbReference type="InterPro" id="IPR013525">
    <property type="entry name" value="ABC2_TM"/>
</dbReference>
<evidence type="ECO:0000256" key="6">
    <source>
        <dbReference type="RuleBase" id="RU361157"/>
    </source>
</evidence>
<evidence type="ECO:0000256" key="1">
    <source>
        <dbReference type="ARBA" id="ARBA00004141"/>
    </source>
</evidence>
<feature type="transmembrane region" description="Helical" evidence="6">
    <location>
        <begin position="249"/>
        <end position="269"/>
    </location>
</feature>
<organism evidence="8 9">
    <name type="scientific">Actinomadura rubrisoli</name>
    <dbReference type="NCBI Taxonomy" id="2530368"/>
    <lineage>
        <taxon>Bacteria</taxon>
        <taxon>Bacillati</taxon>
        <taxon>Actinomycetota</taxon>
        <taxon>Actinomycetes</taxon>
        <taxon>Streptosporangiales</taxon>
        <taxon>Thermomonosporaceae</taxon>
        <taxon>Actinomadura</taxon>
    </lineage>
</organism>
<evidence type="ECO:0000313" key="8">
    <source>
        <dbReference type="EMBL" id="TDD91860.1"/>
    </source>
</evidence>
<dbReference type="Proteomes" id="UP000294513">
    <property type="component" value="Unassembled WGS sequence"/>
</dbReference>
<reference evidence="8 9" key="1">
    <citation type="submission" date="2019-03" db="EMBL/GenBank/DDBJ databases">
        <title>Draft genome sequences of novel Actinobacteria.</title>
        <authorList>
            <person name="Sahin N."/>
            <person name="Ay H."/>
            <person name="Saygin H."/>
        </authorList>
    </citation>
    <scope>NUCLEOTIDE SEQUENCE [LARGE SCALE GENOMIC DNA]</scope>
    <source>
        <strain evidence="8 9">H3C3</strain>
    </source>
</reference>
<gene>
    <name evidence="8" type="ORF">E1298_11360</name>
</gene>
<feature type="domain" description="ABC transmembrane type-2" evidence="7">
    <location>
        <begin position="34"/>
        <end position="274"/>
    </location>
</feature>
<keyword evidence="4 6" id="KW-0472">Membrane</keyword>
<evidence type="ECO:0000256" key="2">
    <source>
        <dbReference type="ARBA" id="ARBA00022692"/>
    </source>
</evidence>
<dbReference type="EMBL" id="SMKU01000042">
    <property type="protein sequence ID" value="TDD91860.1"/>
    <property type="molecule type" value="Genomic_DNA"/>
</dbReference>
<evidence type="ECO:0000313" key="9">
    <source>
        <dbReference type="Proteomes" id="UP000294513"/>
    </source>
</evidence>
<feature type="transmembrane region" description="Helical" evidence="6">
    <location>
        <begin position="148"/>
        <end position="172"/>
    </location>
</feature>
<dbReference type="GO" id="GO:0140359">
    <property type="term" value="F:ABC-type transporter activity"/>
    <property type="evidence" value="ECO:0007669"/>
    <property type="project" value="InterPro"/>
</dbReference>
<dbReference type="GO" id="GO:0043190">
    <property type="term" value="C:ATP-binding cassette (ABC) transporter complex"/>
    <property type="evidence" value="ECO:0007669"/>
    <property type="project" value="InterPro"/>
</dbReference>
<dbReference type="PANTHER" id="PTHR43229">
    <property type="entry name" value="NODULATION PROTEIN J"/>
    <property type="match status" value="1"/>
</dbReference>
<comment type="caution">
    <text evidence="8">The sequence shown here is derived from an EMBL/GenBank/DDBJ whole genome shotgun (WGS) entry which is preliminary data.</text>
</comment>
<keyword evidence="6" id="KW-1003">Cell membrane</keyword>
<feature type="transmembrane region" description="Helical" evidence="6">
    <location>
        <begin position="114"/>
        <end position="142"/>
    </location>
</feature>
<evidence type="ECO:0000256" key="5">
    <source>
        <dbReference type="ARBA" id="ARBA00023251"/>
    </source>
</evidence>
<feature type="transmembrane region" description="Helical" evidence="6">
    <location>
        <begin position="71"/>
        <end position="94"/>
    </location>
</feature>
<protein>
    <recommendedName>
        <fullName evidence="6">Transport permease protein</fullName>
    </recommendedName>
</protein>
<keyword evidence="5" id="KW-0046">Antibiotic resistance</keyword>
<keyword evidence="9" id="KW-1185">Reference proteome</keyword>
<dbReference type="InterPro" id="IPR047817">
    <property type="entry name" value="ABC2_TM_bact-type"/>
</dbReference>
<dbReference type="OrthoDB" id="9255971at2"/>
<dbReference type="InterPro" id="IPR051784">
    <property type="entry name" value="Nod_factor_ABC_transporter"/>
</dbReference>
<dbReference type="PIRSF" id="PIRSF006648">
    <property type="entry name" value="DrrB"/>
    <property type="match status" value="1"/>
</dbReference>
<evidence type="ECO:0000259" key="7">
    <source>
        <dbReference type="PROSITE" id="PS51012"/>
    </source>
</evidence>
<dbReference type="GO" id="GO:0046677">
    <property type="term" value="P:response to antibiotic"/>
    <property type="evidence" value="ECO:0007669"/>
    <property type="project" value="UniProtKB-KW"/>
</dbReference>
<dbReference type="InterPro" id="IPR000412">
    <property type="entry name" value="ABC_2_transport"/>
</dbReference>
<keyword evidence="3 6" id="KW-1133">Transmembrane helix</keyword>
<name>A0A4R5C205_9ACTN</name>
<accession>A0A4R5C205</accession>
<dbReference type="PROSITE" id="PS51012">
    <property type="entry name" value="ABC_TM2"/>
    <property type="match status" value="1"/>
</dbReference>
<feature type="transmembrane region" description="Helical" evidence="6">
    <location>
        <begin position="34"/>
        <end position="59"/>
    </location>
</feature>
<proteinExistence type="inferred from homology"/>
<evidence type="ECO:0000256" key="4">
    <source>
        <dbReference type="ARBA" id="ARBA00023136"/>
    </source>
</evidence>
<evidence type="ECO:0000256" key="3">
    <source>
        <dbReference type="ARBA" id="ARBA00022989"/>
    </source>
</evidence>
<keyword evidence="6" id="KW-0813">Transport</keyword>
<dbReference type="Pfam" id="PF01061">
    <property type="entry name" value="ABC2_membrane"/>
    <property type="match status" value="1"/>
</dbReference>
<dbReference type="PANTHER" id="PTHR43229:SF2">
    <property type="entry name" value="NODULATION PROTEIN J"/>
    <property type="match status" value="1"/>
</dbReference>